<evidence type="ECO:0000313" key="5">
    <source>
        <dbReference type="EMBL" id="BAF18213.2"/>
    </source>
</evidence>
<protein>
    <submittedName>
        <fullName evidence="5">Os05g0559300 protein</fullName>
    </submittedName>
</protein>
<feature type="compositionally biased region" description="Low complexity" evidence="4">
    <location>
        <begin position="1"/>
        <end position="25"/>
    </location>
</feature>
<dbReference type="InterPro" id="IPR040356">
    <property type="entry name" value="SPEAR"/>
</dbReference>
<dbReference type="AlphaFoldDB" id="Q0DG10"/>
<evidence type="ECO:0000256" key="2">
    <source>
        <dbReference type="ARBA" id="ARBA00023015"/>
    </source>
</evidence>
<feature type="region of interest" description="Disordered" evidence="4">
    <location>
        <begin position="250"/>
        <end position="278"/>
    </location>
</feature>
<dbReference type="PANTHER" id="PTHR33388:SF26">
    <property type="entry name" value="PROTEIN SPEAR3"/>
    <property type="match status" value="1"/>
</dbReference>
<gene>
    <name evidence="5" type="ordered locus">Os05g0559300</name>
</gene>
<name>Q0DG10_ORYSJ</name>
<accession>Q0DG10</accession>
<evidence type="ECO:0000256" key="1">
    <source>
        <dbReference type="ARBA" id="ARBA00022491"/>
    </source>
</evidence>
<sequence>MEWPGRGRSFGSSRKGKRSAGNSGSDKPKQPQRGLGVAQLEKIRIQSEMAAGYLQNPPLGQPPPIHGIDSLNLQEDARSSNSLSSSPSSSFPANINSYPIHPNLAMAYGGSRSGDIRYGEFQSTSPIIRSPPNHEAIYGAAAHYSHPSSDHTLPLFEPEESIYLRRHYGLNQPVDHSMNSDDPEELDKGDPEMMHAGGAGGNRDDGSSDPWKRKGDKKKKKDDKPKERKRGFGVAKLEIIRIQSELAEQKRKNELAEQEKRQNAQQGPPQIPDGTTDGLDIAAIRGSVYPWSMHANVAPSLPPPAHYSPHLAMHYGSEGMGAMNFGQSQSTPLRPPGTFGASSYSNTNIISGPPGAFGAAYYPYSNNIMLPANEVTMAQPLSQVPNSQELIDLMREGGHSTSAGESTSKNSDEDPEGLDLELRL</sequence>
<dbReference type="EMBL" id="AP008211">
    <property type="protein sequence ID" value="BAF18213.2"/>
    <property type="molecule type" value="Genomic_DNA"/>
</dbReference>
<feature type="compositionally biased region" description="Low complexity" evidence="4">
    <location>
        <begin position="79"/>
        <end position="90"/>
    </location>
</feature>
<evidence type="ECO:0000256" key="4">
    <source>
        <dbReference type="SAM" id="MobiDB-lite"/>
    </source>
</evidence>
<feature type="compositionally biased region" description="Basic and acidic residues" evidence="4">
    <location>
        <begin position="202"/>
        <end position="213"/>
    </location>
</feature>
<feature type="compositionally biased region" description="Polar residues" evidence="4">
    <location>
        <begin position="399"/>
        <end position="409"/>
    </location>
</feature>
<keyword evidence="1" id="KW-0678">Repressor</keyword>
<dbReference type="PANTHER" id="PTHR33388">
    <property type="entry name" value="OS01G0212500 PROTEIN"/>
    <property type="match status" value="1"/>
</dbReference>
<dbReference type="Proteomes" id="UP000000763">
    <property type="component" value="Chromosome 5"/>
</dbReference>
<dbReference type="KEGG" id="dosa:Os05g0559300"/>
<organism evidence="5 6">
    <name type="scientific">Oryza sativa subsp. japonica</name>
    <name type="common">Rice</name>
    <dbReference type="NCBI Taxonomy" id="39947"/>
    <lineage>
        <taxon>Eukaryota</taxon>
        <taxon>Viridiplantae</taxon>
        <taxon>Streptophyta</taxon>
        <taxon>Embryophyta</taxon>
        <taxon>Tracheophyta</taxon>
        <taxon>Spermatophyta</taxon>
        <taxon>Magnoliopsida</taxon>
        <taxon>Liliopsida</taxon>
        <taxon>Poales</taxon>
        <taxon>Poaceae</taxon>
        <taxon>BOP clade</taxon>
        <taxon>Oryzoideae</taxon>
        <taxon>Oryzeae</taxon>
        <taxon>Oryzinae</taxon>
        <taxon>Oryza</taxon>
        <taxon>Oryza sativa</taxon>
    </lineage>
</organism>
<dbReference type="HOGENOM" id="CLU_094368_2_0_1"/>
<feature type="compositionally biased region" description="Acidic residues" evidence="4">
    <location>
        <begin position="413"/>
        <end position="424"/>
    </location>
</feature>
<reference evidence="5 6" key="1">
    <citation type="journal article" date="2005" name="Nature">
        <title>The map-based sequence of the rice genome.</title>
        <authorList>
            <consortium name="International rice genome sequencing project (IRGSP)"/>
            <person name="Matsumoto T."/>
            <person name="Wu J."/>
            <person name="Kanamori H."/>
            <person name="Katayose Y."/>
            <person name="Fujisawa M."/>
            <person name="Namiki N."/>
            <person name="Mizuno H."/>
            <person name="Yamamoto K."/>
            <person name="Antonio B.A."/>
            <person name="Baba T."/>
            <person name="Sakata K."/>
            <person name="Nagamura Y."/>
            <person name="Aoki H."/>
            <person name="Arikawa K."/>
            <person name="Arita K."/>
            <person name="Bito T."/>
            <person name="Chiden Y."/>
            <person name="Fujitsuka N."/>
            <person name="Fukunaka R."/>
            <person name="Hamada M."/>
            <person name="Harada C."/>
            <person name="Hayashi A."/>
            <person name="Hijishita S."/>
            <person name="Honda M."/>
            <person name="Hosokawa S."/>
            <person name="Ichikawa Y."/>
            <person name="Idonuma A."/>
            <person name="Iijima M."/>
            <person name="Ikeda M."/>
            <person name="Ikeno M."/>
            <person name="Ito K."/>
            <person name="Ito S."/>
            <person name="Ito T."/>
            <person name="Ito Y."/>
            <person name="Ito Y."/>
            <person name="Iwabuchi A."/>
            <person name="Kamiya K."/>
            <person name="Karasawa W."/>
            <person name="Kurita K."/>
            <person name="Katagiri S."/>
            <person name="Kikuta A."/>
            <person name="Kobayashi H."/>
            <person name="Kobayashi N."/>
            <person name="Machita K."/>
            <person name="Maehara T."/>
            <person name="Masukawa M."/>
            <person name="Mizubayashi T."/>
            <person name="Mukai Y."/>
            <person name="Nagasaki H."/>
            <person name="Nagata Y."/>
            <person name="Naito S."/>
            <person name="Nakashima M."/>
            <person name="Nakama Y."/>
            <person name="Nakamichi Y."/>
            <person name="Nakamura M."/>
            <person name="Meguro A."/>
            <person name="Negishi M."/>
            <person name="Ohta I."/>
            <person name="Ohta T."/>
            <person name="Okamoto M."/>
            <person name="Ono N."/>
            <person name="Saji S."/>
            <person name="Sakaguchi M."/>
            <person name="Sakai K."/>
            <person name="Shibata M."/>
            <person name="Shimokawa T."/>
            <person name="Song J."/>
            <person name="Takazaki Y."/>
            <person name="Terasawa K."/>
            <person name="Tsugane M."/>
            <person name="Tsuji K."/>
            <person name="Ueda S."/>
            <person name="Waki K."/>
            <person name="Yamagata H."/>
            <person name="Yamamoto M."/>
            <person name="Yamamoto S."/>
            <person name="Yamane H."/>
            <person name="Yoshiki S."/>
            <person name="Yoshihara R."/>
            <person name="Yukawa K."/>
            <person name="Zhong H."/>
            <person name="Yano M."/>
            <person name="Yuan Q."/>
            <person name="Ouyang S."/>
            <person name="Liu J."/>
            <person name="Jones K.M."/>
            <person name="Gansberger K."/>
            <person name="Moffat K."/>
            <person name="Hill J."/>
            <person name="Bera J."/>
            <person name="Fadrosh D."/>
            <person name="Jin S."/>
            <person name="Johri S."/>
            <person name="Kim M."/>
            <person name="Overton L."/>
            <person name="Reardon M."/>
            <person name="Tsitrin T."/>
            <person name="Vuong H."/>
            <person name="Weaver B."/>
            <person name="Ciecko A."/>
            <person name="Tallon L."/>
            <person name="Jackson J."/>
            <person name="Pai G."/>
            <person name="Aken S.V."/>
            <person name="Utterback T."/>
            <person name="Reidmuller S."/>
            <person name="Feldblyum T."/>
            <person name="Hsiao J."/>
            <person name="Zismann V."/>
            <person name="Iobst S."/>
            <person name="de Vazeille A.R."/>
            <person name="Buell C.R."/>
            <person name="Ying K."/>
            <person name="Li Y."/>
            <person name="Lu T."/>
            <person name="Huang Y."/>
            <person name="Zhao Q."/>
            <person name="Feng Q."/>
            <person name="Zhang L."/>
            <person name="Zhu J."/>
            <person name="Weng Q."/>
            <person name="Mu J."/>
            <person name="Lu Y."/>
            <person name="Fan D."/>
            <person name="Liu Y."/>
            <person name="Guan J."/>
            <person name="Zhang Y."/>
            <person name="Yu S."/>
            <person name="Liu X."/>
            <person name="Zhang Y."/>
            <person name="Hong G."/>
            <person name="Han B."/>
            <person name="Choisne N."/>
            <person name="Demange N."/>
            <person name="Orjeda G."/>
            <person name="Samain S."/>
            <person name="Cattolico L."/>
            <person name="Pelletier E."/>
            <person name="Couloux A."/>
            <person name="Segurens B."/>
            <person name="Wincker P."/>
            <person name="D'Hont A."/>
            <person name="Scarpelli C."/>
            <person name="Weissenbach J."/>
            <person name="Salanoubat M."/>
            <person name="Quetier F."/>
            <person name="Yu Y."/>
            <person name="Kim H.R."/>
            <person name="Rambo T."/>
            <person name="Currie J."/>
            <person name="Collura K."/>
            <person name="Luo M."/>
            <person name="Yang T."/>
            <person name="Ammiraju J.S.S."/>
            <person name="Engler F."/>
            <person name="Soderlund C."/>
            <person name="Wing R.A."/>
            <person name="Palmer L.E."/>
            <person name="de la Bastide M."/>
            <person name="Spiegel L."/>
            <person name="Nascimento L."/>
            <person name="Zutavern T."/>
            <person name="O'Shaughnessy A."/>
            <person name="Dike S."/>
            <person name="Dedhia N."/>
            <person name="Preston R."/>
            <person name="Balija V."/>
            <person name="McCombie W.R."/>
            <person name="Chow T."/>
            <person name="Chen H."/>
            <person name="Chung M."/>
            <person name="Chen C."/>
            <person name="Shaw J."/>
            <person name="Wu H."/>
            <person name="Hsiao K."/>
            <person name="Chao Y."/>
            <person name="Chu M."/>
            <person name="Cheng C."/>
            <person name="Hour A."/>
            <person name="Lee P."/>
            <person name="Lin S."/>
            <person name="Lin Y."/>
            <person name="Liou J."/>
            <person name="Liu S."/>
            <person name="Hsing Y."/>
            <person name="Raghuvanshi S."/>
            <person name="Mohanty A."/>
            <person name="Bharti A.K."/>
            <person name="Gaur A."/>
            <person name="Gupta V."/>
            <person name="Kumar D."/>
            <person name="Ravi V."/>
            <person name="Vij S."/>
            <person name="Kapur A."/>
            <person name="Khurana P."/>
            <person name="Khurana P."/>
            <person name="Khurana J.P."/>
            <person name="Tyagi A.K."/>
            <person name="Gaikwad K."/>
            <person name="Singh A."/>
            <person name="Dalal V."/>
            <person name="Srivastava S."/>
            <person name="Dixit A."/>
            <person name="Pal A.K."/>
            <person name="Ghazi I.A."/>
            <person name="Yadav M."/>
            <person name="Pandit A."/>
            <person name="Bhargava A."/>
            <person name="Sureshbabu K."/>
            <person name="Batra K."/>
            <person name="Sharma T.R."/>
            <person name="Mohapatra T."/>
            <person name="Singh N.K."/>
            <person name="Messing J."/>
            <person name="Nelson A.B."/>
            <person name="Fuks G."/>
            <person name="Kavchok S."/>
            <person name="Keizer G."/>
            <person name="Linton E."/>
            <person name="Llaca V."/>
            <person name="Song R."/>
            <person name="Tanyolac B."/>
            <person name="Young S."/>
            <person name="Ho-Il K."/>
            <person name="Hahn J.H."/>
            <person name="Sangsakoo G."/>
            <person name="Vanavichit A."/>
            <person name="de Mattos Luiz.A.T."/>
            <person name="Zimmer P.D."/>
            <person name="Malone G."/>
            <person name="Dellagostin O."/>
            <person name="de Oliveira A.C."/>
            <person name="Bevan M."/>
            <person name="Bancroft I."/>
            <person name="Minx P."/>
            <person name="Cordum H."/>
            <person name="Wilson R."/>
            <person name="Cheng Z."/>
            <person name="Jin W."/>
            <person name="Jiang J."/>
            <person name="Leong S.A."/>
            <person name="Iwama H."/>
            <person name="Gojobori T."/>
            <person name="Itoh T."/>
            <person name="Niimura Y."/>
            <person name="Fujii Y."/>
            <person name="Habara T."/>
            <person name="Sakai H."/>
            <person name="Sato Y."/>
            <person name="Wilson G."/>
            <person name="Kumar K."/>
            <person name="McCouch S."/>
            <person name="Juretic N."/>
            <person name="Hoen D."/>
            <person name="Wright S."/>
            <person name="Bruskiewich R."/>
            <person name="Bureau T."/>
            <person name="Miyao A."/>
            <person name="Hirochika H."/>
            <person name="Nishikawa T."/>
            <person name="Kadowaki K."/>
            <person name="Sugiura M."/>
            <person name="Burr B."/>
            <person name="Sasaki T."/>
        </authorList>
    </citation>
    <scope>NUCLEOTIDE SEQUENCE [LARGE SCALE GENOMIC DNA]</scope>
    <source>
        <strain evidence="6">cv. Nipponbare</strain>
    </source>
</reference>
<keyword evidence="3" id="KW-0804">Transcription</keyword>
<feature type="region of interest" description="Disordered" evidence="4">
    <location>
        <begin position="1"/>
        <end position="94"/>
    </location>
</feature>
<feature type="compositionally biased region" description="Basic and acidic residues" evidence="4">
    <location>
        <begin position="250"/>
        <end position="262"/>
    </location>
</feature>
<feature type="region of interest" description="Disordered" evidence="4">
    <location>
        <begin position="172"/>
        <end position="230"/>
    </location>
</feature>
<proteinExistence type="predicted"/>
<dbReference type="GO" id="GO:0003700">
    <property type="term" value="F:DNA-binding transcription factor activity"/>
    <property type="evidence" value="ECO:0007669"/>
    <property type="project" value="InterPro"/>
</dbReference>
<feature type="compositionally biased region" description="Basic residues" evidence="4">
    <location>
        <begin position="214"/>
        <end position="230"/>
    </location>
</feature>
<keyword evidence="2" id="KW-0805">Transcription regulation</keyword>
<evidence type="ECO:0000256" key="3">
    <source>
        <dbReference type="ARBA" id="ARBA00023163"/>
    </source>
</evidence>
<reference evidence="6" key="2">
    <citation type="journal article" date="2008" name="Nucleic Acids Res.">
        <title>The rice annotation project database (RAP-DB): 2008 update.</title>
        <authorList>
            <consortium name="The rice annotation project (RAP)"/>
        </authorList>
    </citation>
    <scope>GENOME REANNOTATION</scope>
    <source>
        <strain evidence="6">cv. Nipponbare</strain>
    </source>
</reference>
<evidence type="ECO:0000313" key="6">
    <source>
        <dbReference type="Proteomes" id="UP000000763"/>
    </source>
</evidence>
<feature type="region of interest" description="Disordered" evidence="4">
    <location>
        <begin position="386"/>
        <end position="424"/>
    </location>
</feature>